<evidence type="ECO:0000256" key="1">
    <source>
        <dbReference type="SAM" id="MobiDB-lite"/>
    </source>
</evidence>
<feature type="compositionally biased region" description="Polar residues" evidence="1">
    <location>
        <begin position="241"/>
        <end position="254"/>
    </location>
</feature>
<sequence length="309" mass="34127">MAPHFGQGARRSAQQAACEGPPRKISSANNIPLGLPQAPRALTRREGSRARETQRKRDRRDRRNELKIGRSPSPTVPLSGPDRLADRVTHESGGGMRGPSTLDGTQDPPPRPQQGHCLQECVTYDGSFNRAGGPVQSLSLPNDYQAEAEATNNDTVTTDGTDDMAVDNFADLFGPDPPQPRPPRERVSTKPIQYGSSHDLPFNLHLHPPRPIQPASRREPIRMVTPWTPHEPDTNDPLPGSDTQPPSSSTTNKSEANRRPVNTYKGNDPIKRLVQNPLLRCILADKPLPKARKKADRMVLKCTGRQEFR</sequence>
<feature type="compositionally biased region" description="Low complexity" evidence="1">
    <location>
        <begin position="150"/>
        <end position="159"/>
    </location>
</feature>
<dbReference type="OrthoDB" id="3801552at2759"/>
<dbReference type="Proteomes" id="UP001140562">
    <property type="component" value="Unassembled WGS sequence"/>
</dbReference>
<proteinExistence type="predicted"/>
<accession>A0A9W9BYJ7</accession>
<reference evidence="2" key="1">
    <citation type="submission" date="2022-10" db="EMBL/GenBank/DDBJ databases">
        <title>Tapping the CABI collections for fungal endophytes: first genome assemblies for Collariella, Neodidymelliopsis, Ascochyta clinopodiicola, Didymella pomorum, Didymosphaeria variabile, Neocosmospora piperis and Neocucurbitaria cava.</title>
        <authorList>
            <person name="Hill R."/>
        </authorList>
    </citation>
    <scope>NUCLEOTIDE SEQUENCE</scope>
    <source>
        <strain evidence="2">IMI 360193</strain>
    </source>
</reference>
<keyword evidence="3" id="KW-1185">Reference proteome</keyword>
<feature type="compositionally biased region" description="Basic and acidic residues" evidence="1">
    <location>
        <begin position="43"/>
        <end position="68"/>
    </location>
</feature>
<organism evidence="2 3">
    <name type="scientific">Didymella glomerata</name>
    <dbReference type="NCBI Taxonomy" id="749621"/>
    <lineage>
        <taxon>Eukaryota</taxon>
        <taxon>Fungi</taxon>
        <taxon>Dikarya</taxon>
        <taxon>Ascomycota</taxon>
        <taxon>Pezizomycotina</taxon>
        <taxon>Dothideomycetes</taxon>
        <taxon>Pleosporomycetidae</taxon>
        <taxon>Pleosporales</taxon>
        <taxon>Pleosporineae</taxon>
        <taxon>Didymellaceae</taxon>
        <taxon>Didymella</taxon>
    </lineage>
</organism>
<dbReference type="AlphaFoldDB" id="A0A9W9BYJ7"/>
<feature type="compositionally biased region" description="Low complexity" evidence="1">
    <location>
        <begin position="1"/>
        <end position="17"/>
    </location>
</feature>
<evidence type="ECO:0000313" key="2">
    <source>
        <dbReference type="EMBL" id="KAJ4334542.1"/>
    </source>
</evidence>
<dbReference type="EMBL" id="JAPEUV010000075">
    <property type="protein sequence ID" value="KAJ4334542.1"/>
    <property type="molecule type" value="Genomic_DNA"/>
</dbReference>
<protein>
    <submittedName>
        <fullName evidence="2">Uncharacterized protein</fullName>
    </submittedName>
</protein>
<gene>
    <name evidence="2" type="ORF">N0V87_006774</name>
</gene>
<name>A0A9W9BYJ7_9PLEO</name>
<evidence type="ECO:0000313" key="3">
    <source>
        <dbReference type="Proteomes" id="UP001140562"/>
    </source>
</evidence>
<feature type="region of interest" description="Disordered" evidence="1">
    <location>
        <begin position="1"/>
        <end position="269"/>
    </location>
</feature>
<comment type="caution">
    <text evidence="2">The sequence shown here is derived from an EMBL/GenBank/DDBJ whole genome shotgun (WGS) entry which is preliminary data.</text>
</comment>